<evidence type="ECO:0000256" key="6">
    <source>
        <dbReference type="ARBA" id="ARBA00022692"/>
    </source>
</evidence>
<sequence length="157" mass="16640">MDAEFIVAIGFIVFVMILGYLGVHTKLGAALDARIDKVKDELSEAARLRAEAQALMQSFAAKTAEAEAQARSIVEQAKAEAEALSKEAQARIEEYVARRTKQAEEKIAQAEAQAAADVRSAAVDSAIKAAENILKSGAADSATFVEQGIASVKSLMN</sequence>
<name>A0ABS9Z465_9HYPH</name>
<dbReference type="Pfam" id="PF00430">
    <property type="entry name" value="ATP-synt_B"/>
    <property type="match status" value="1"/>
</dbReference>
<dbReference type="PANTHER" id="PTHR33445">
    <property type="entry name" value="ATP SYNTHASE SUBUNIT B', CHLOROPLASTIC"/>
    <property type="match status" value="1"/>
</dbReference>
<evidence type="ECO:0000256" key="12">
    <source>
        <dbReference type="ARBA" id="ARBA00025198"/>
    </source>
</evidence>
<evidence type="ECO:0000256" key="5">
    <source>
        <dbReference type="ARBA" id="ARBA00022547"/>
    </source>
</evidence>
<dbReference type="CDD" id="cd06503">
    <property type="entry name" value="ATP-synt_Fo_b"/>
    <property type="match status" value="1"/>
</dbReference>
<evidence type="ECO:0000256" key="17">
    <source>
        <dbReference type="SAM" id="Coils"/>
    </source>
</evidence>
<dbReference type="InterPro" id="IPR002146">
    <property type="entry name" value="ATP_synth_b/b'su_bac/chlpt"/>
</dbReference>
<evidence type="ECO:0000256" key="15">
    <source>
        <dbReference type="HAMAP-Rule" id="MF_01398"/>
    </source>
</evidence>
<evidence type="ECO:0000256" key="14">
    <source>
        <dbReference type="ARBA" id="ARBA00025830"/>
    </source>
</evidence>
<dbReference type="Proteomes" id="UP001139104">
    <property type="component" value="Unassembled WGS sequence"/>
</dbReference>
<feature type="transmembrane region" description="Helical" evidence="15">
    <location>
        <begin position="6"/>
        <end position="23"/>
    </location>
</feature>
<evidence type="ECO:0000256" key="8">
    <source>
        <dbReference type="ARBA" id="ARBA00022989"/>
    </source>
</evidence>
<evidence type="ECO:0000256" key="3">
    <source>
        <dbReference type="ARBA" id="ARBA00022448"/>
    </source>
</evidence>
<feature type="coiled-coil region" evidence="17">
    <location>
        <begin position="35"/>
        <end position="105"/>
    </location>
</feature>
<evidence type="ECO:0000256" key="2">
    <source>
        <dbReference type="ARBA" id="ARBA00005513"/>
    </source>
</evidence>
<comment type="subcellular location">
    <subcellularLocation>
        <location evidence="1">Cell inner membrane</location>
        <topology evidence="1">Single-pass membrane protein</topology>
    </subcellularLocation>
    <subcellularLocation>
        <location evidence="15">Cell membrane</location>
        <topology evidence="15">Single-pass membrane protein</topology>
    </subcellularLocation>
</comment>
<evidence type="ECO:0000256" key="4">
    <source>
        <dbReference type="ARBA" id="ARBA00022475"/>
    </source>
</evidence>
<comment type="function">
    <text evidence="12 15">F(1)F(0) ATP synthase produces ATP from ADP in the presence of a proton or sodium gradient. F-type ATPases consist of two structural domains, F(1) containing the extramembraneous catalytic core and F(0) containing the membrane proton channel, linked together by a central stalk and a peripheral stalk. During catalysis, ATP synthesis in the catalytic domain of F(1) is coupled via a rotary mechanism of the central stalk subunits to proton translocation.</text>
</comment>
<comment type="function">
    <text evidence="13">Component of the F(0) channel, it forms part of the peripheral stalk, linking F(1) to F(0). The b'-subunit is a diverged and duplicated form of b found in plants and photosynthetic bacteria.</text>
</comment>
<dbReference type="RefSeq" id="WP_243066431.1">
    <property type="nucleotide sequence ID" value="NZ_JAIVFK010000020.1"/>
</dbReference>
<evidence type="ECO:0000256" key="10">
    <source>
        <dbReference type="ARBA" id="ARBA00023136"/>
    </source>
</evidence>
<evidence type="ECO:0000256" key="7">
    <source>
        <dbReference type="ARBA" id="ARBA00022781"/>
    </source>
</evidence>
<evidence type="ECO:0000256" key="16">
    <source>
        <dbReference type="RuleBase" id="RU003848"/>
    </source>
</evidence>
<dbReference type="HAMAP" id="MF_01398">
    <property type="entry name" value="ATP_synth_b_bprime"/>
    <property type="match status" value="1"/>
</dbReference>
<comment type="similarity">
    <text evidence="2 15 16">Belongs to the ATPase B chain family.</text>
</comment>
<keyword evidence="6 15" id="KW-0812">Transmembrane</keyword>
<keyword evidence="9 15" id="KW-0406">Ion transport</keyword>
<reference evidence="18" key="1">
    <citation type="journal article" date="2022" name="ISME J.">
        <title>Identification of active gaseous-alkane degraders at natural gas seeps.</title>
        <authorList>
            <person name="Farhan Ul Haque M."/>
            <person name="Hernandez M."/>
            <person name="Crombie A.T."/>
            <person name="Murrell J.C."/>
        </authorList>
    </citation>
    <scope>NUCLEOTIDE SEQUENCE</scope>
    <source>
        <strain evidence="18">PC2</strain>
    </source>
</reference>
<dbReference type="PANTHER" id="PTHR33445:SF1">
    <property type="entry name" value="ATP SYNTHASE SUBUNIT B"/>
    <property type="match status" value="1"/>
</dbReference>
<keyword evidence="4 15" id="KW-1003">Cell membrane</keyword>
<comment type="subunit">
    <text evidence="14 15">F-type ATPases have 2 components, F(1) - the catalytic core - and F(0) - the membrane proton channel. F(1) has five subunits: alpha(3), beta(3), gamma(1), delta(1), epsilon(1). F(0) has three main subunits: a(1), b(2) and c(10-14). The alpha and beta chains form an alternating ring which encloses part of the gamma chain. F(1) is attached to F(0) by a central stalk formed by the gamma and epsilon chains, while a peripheral stalk is formed by the delta and b chains.</text>
</comment>
<keyword evidence="17" id="KW-0175">Coiled coil</keyword>
<evidence type="ECO:0000256" key="1">
    <source>
        <dbReference type="ARBA" id="ARBA00004377"/>
    </source>
</evidence>
<evidence type="ECO:0000256" key="13">
    <source>
        <dbReference type="ARBA" id="ARBA00025614"/>
    </source>
</evidence>
<keyword evidence="3 15" id="KW-0813">Transport</keyword>
<organism evidence="18 19">
    <name type="scientific">Candidatus Rhodoblastus alkanivorans</name>
    <dbReference type="NCBI Taxonomy" id="2954117"/>
    <lineage>
        <taxon>Bacteria</taxon>
        <taxon>Pseudomonadati</taxon>
        <taxon>Pseudomonadota</taxon>
        <taxon>Alphaproteobacteria</taxon>
        <taxon>Hyphomicrobiales</taxon>
        <taxon>Rhodoblastaceae</taxon>
        <taxon>Rhodoblastus</taxon>
    </lineage>
</organism>
<keyword evidence="5 15" id="KW-0138">CF(0)</keyword>
<keyword evidence="19" id="KW-1185">Reference proteome</keyword>
<keyword evidence="7 15" id="KW-0375">Hydrogen ion transport</keyword>
<proteinExistence type="inferred from homology"/>
<evidence type="ECO:0000256" key="11">
    <source>
        <dbReference type="ARBA" id="ARBA00023310"/>
    </source>
</evidence>
<evidence type="ECO:0000256" key="9">
    <source>
        <dbReference type="ARBA" id="ARBA00023065"/>
    </source>
</evidence>
<comment type="caution">
    <text evidence="18">The sequence shown here is derived from an EMBL/GenBank/DDBJ whole genome shotgun (WGS) entry which is preliminary data.</text>
</comment>
<keyword evidence="10 15" id="KW-0472">Membrane</keyword>
<dbReference type="EMBL" id="JAIVFP010000001">
    <property type="protein sequence ID" value="MCI4682418.1"/>
    <property type="molecule type" value="Genomic_DNA"/>
</dbReference>
<accession>A0ABS9Z465</accession>
<evidence type="ECO:0000313" key="18">
    <source>
        <dbReference type="EMBL" id="MCI4682418.1"/>
    </source>
</evidence>
<dbReference type="InterPro" id="IPR050059">
    <property type="entry name" value="ATP_synthase_B_chain"/>
</dbReference>
<gene>
    <name evidence="15" type="primary">atpF</name>
    <name evidence="18" type="ORF">K2U94_06540</name>
</gene>
<keyword evidence="11 15" id="KW-0066">ATP synthesis</keyword>
<protein>
    <recommendedName>
        <fullName evidence="15">ATP synthase subunit b</fullName>
    </recommendedName>
    <alternativeName>
        <fullName evidence="15">ATP synthase F(0) sector subunit b</fullName>
    </alternativeName>
    <alternativeName>
        <fullName evidence="15">ATPase subunit I</fullName>
    </alternativeName>
    <alternativeName>
        <fullName evidence="15">F-type ATPase subunit b</fullName>
        <shortName evidence="15">F-ATPase subunit b</shortName>
    </alternativeName>
</protein>
<evidence type="ECO:0000313" key="19">
    <source>
        <dbReference type="Proteomes" id="UP001139104"/>
    </source>
</evidence>
<keyword evidence="8 15" id="KW-1133">Transmembrane helix</keyword>